<dbReference type="Proteomes" id="UP000193335">
    <property type="component" value="Unassembled WGS sequence"/>
</dbReference>
<feature type="region of interest" description="Disordered" evidence="1">
    <location>
        <begin position="78"/>
        <end position="111"/>
    </location>
</feature>
<sequence>MTAAPTTPNVVVFVSDIDKSIRWYRSNIGLAVEENWNAAARLDSQVVVMGRNGIGVTLLASGRPVKLPDPQRVCFVFEGPPAPSSGSPPLFLTDPDGTSVELPSFPASRVN</sequence>
<gene>
    <name evidence="3" type="ORF">BSZ19_20145</name>
</gene>
<evidence type="ECO:0000313" key="3">
    <source>
        <dbReference type="EMBL" id="OSJ32151.1"/>
    </source>
</evidence>
<reference evidence="3 4" key="1">
    <citation type="submission" date="2017-03" db="EMBL/GenBank/DDBJ databases">
        <title>Whole genome sequences of fourteen strains of Bradyrhizobium canariense and one strain of Bradyrhizobium japonicum isolated from Lupinus (Papilionoideae: Genisteae) species in Algeria.</title>
        <authorList>
            <person name="Crovadore J."/>
            <person name="Chekireb D."/>
            <person name="Brachmann A."/>
            <person name="Chablais R."/>
            <person name="Cochard B."/>
            <person name="Lefort F."/>
        </authorList>
    </citation>
    <scope>NUCLEOTIDE SEQUENCE [LARGE SCALE GENOMIC DNA]</scope>
    <source>
        <strain evidence="3 4">UBMA197</strain>
    </source>
</reference>
<dbReference type="InterPro" id="IPR004360">
    <property type="entry name" value="Glyas_Fos-R_dOase_dom"/>
</dbReference>
<dbReference type="AlphaFoldDB" id="A0A1Y2JR77"/>
<evidence type="ECO:0000313" key="4">
    <source>
        <dbReference type="Proteomes" id="UP000193335"/>
    </source>
</evidence>
<name>A0A1Y2JR77_BRAJP</name>
<dbReference type="SUPFAM" id="SSF54593">
    <property type="entry name" value="Glyoxalase/Bleomycin resistance protein/Dihydroxybiphenyl dioxygenase"/>
    <property type="match status" value="1"/>
</dbReference>
<evidence type="ECO:0000256" key="1">
    <source>
        <dbReference type="SAM" id="MobiDB-lite"/>
    </source>
</evidence>
<proteinExistence type="predicted"/>
<evidence type="ECO:0000259" key="2">
    <source>
        <dbReference type="Pfam" id="PF00903"/>
    </source>
</evidence>
<dbReference type="EMBL" id="NAFL01000251">
    <property type="protein sequence ID" value="OSJ32151.1"/>
    <property type="molecule type" value="Genomic_DNA"/>
</dbReference>
<dbReference type="CDD" id="cd06587">
    <property type="entry name" value="VOC"/>
    <property type="match status" value="1"/>
</dbReference>
<comment type="caution">
    <text evidence="3">The sequence shown here is derived from an EMBL/GenBank/DDBJ whole genome shotgun (WGS) entry which is preliminary data.</text>
</comment>
<organism evidence="3 4">
    <name type="scientific">Bradyrhizobium japonicum</name>
    <dbReference type="NCBI Taxonomy" id="375"/>
    <lineage>
        <taxon>Bacteria</taxon>
        <taxon>Pseudomonadati</taxon>
        <taxon>Pseudomonadota</taxon>
        <taxon>Alphaproteobacteria</taxon>
        <taxon>Hyphomicrobiales</taxon>
        <taxon>Nitrobacteraceae</taxon>
        <taxon>Bradyrhizobium</taxon>
    </lineage>
</organism>
<feature type="domain" description="Glyoxalase/fosfomycin resistance/dioxygenase" evidence="2">
    <location>
        <begin position="10"/>
        <end position="64"/>
    </location>
</feature>
<dbReference type="Pfam" id="PF00903">
    <property type="entry name" value="Glyoxalase"/>
    <property type="match status" value="1"/>
</dbReference>
<accession>A0A1Y2JR77</accession>
<dbReference type="Gene3D" id="3.10.180.10">
    <property type="entry name" value="2,3-Dihydroxybiphenyl 1,2-Dioxygenase, domain 1"/>
    <property type="match status" value="1"/>
</dbReference>
<protein>
    <recommendedName>
        <fullName evidence="2">Glyoxalase/fosfomycin resistance/dioxygenase domain-containing protein</fullName>
    </recommendedName>
</protein>
<dbReference type="InterPro" id="IPR029068">
    <property type="entry name" value="Glyas_Bleomycin-R_OHBP_Dase"/>
</dbReference>